<dbReference type="InterPro" id="IPR000700">
    <property type="entry name" value="PAS-assoc_C"/>
</dbReference>
<feature type="domain" description="Response regulatory" evidence="8">
    <location>
        <begin position="1145"/>
        <end position="1261"/>
    </location>
</feature>
<dbReference type="InterPro" id="IPR052162">
    <property type="entry name" value="Sensor_kinase/Photoreceptor"/>
</dbReference>
<dbReference type="RefSeq" id="WP_277861806.1">
    <property type="nucleotide sequence ID" value="NZ_JARRAG010000002.1"/>
</dbReference>
<evidence type="ECO:0000313" key="11">
    <source>
        <dbReference type="EMBL" id="MDG3005472.1"/>
    </source>
</evidence>
<dbReference type="SMART" id="SM00086">
    <property type="entry name" value="PAC"/>
    <property type="match status" value="6"/>
</dbReference>
<dbReference type="SUPFAM" id="SSF47384">
    <property type="entry name" value="Homodimeric domain of signal transducing histidine kinase"/>
    <property type="match status" value="1"/>
</dbReference>
<protein>
    <recommendedName>
        <fullName evidence="2">histidine kinase</fullName>
        <ecNumber evidence="2">2.7.13.3</ecNumber>
    </recommendedName>
</protein>
<keyword evidence="4" id="KW-0808">Transferase</keyword>
<dbReference type="SUPFAM" id="SSF55874">
    <property type="entry name" value="ATPase domain of HSP90 chaperone/DNA topoisomerase II/histidine kinase"/>
    <property type="match status" value="1"/>
</dbReference>
<dbReference type="SUPFAM" id="SSF52172">
    <property type="entry name" value="CheY-like"/>
    <property type="match status" value="2"/>
</dbReference>
<dbReference type="InterPro" id="IPR004358">
    <property type="entry name" value="Sig_transdc_His_kin-like_C"/>
</dbReference>
<keyword evidence="5" id="KW-0418">Kinase</keyword>
<evidence type="ECO:0000259" key="7">
    <source>
        <dbReference type="PROSITE" id="PS50109"/>
    </source>
</evidence>
<dbReference type="EC" id="2.7.13.3" evidence="2"/>
<evidence type="ECO:0000259" key="8">
    <source>
        <dbReference type="PROSITE" id="PS50110"/>
    </source>
</evidence>
<dbReference type="InterPro" id="IPR000014">
    <property type="entry name" value="PAS"/>
</dbReference>
<dbReference type="InterPro" id="IPR036890">
    <property type="entry name" value="HATPase_C_sf"/>
</dbReference>
<dbReference type="Proteomes" id="UP001216907">
    <property type="component" value="Unassembled WGS sequence"/>
</dbReference>
<feature type="domain" description="PAS" evidence="9">
    <location>
        <begin position="758"/>
        <end position="827"/>
    </location>
</feature>
<dbReference type="PANTHER" id="PTHR43304:SF1">
    <property type="entry name" value="PAC DOMAIN-CONTAINING PROTEIN"/>
    <property type="match status" value="1"/>
</dbReference>
<sequence>MTAAPRILIVEDSADDAEVMMHELSRGEIAPVWMRVESAGEMGAALATAPWDVVLSDYSLPGFGAVEALALCREADPDLPFVVVSGTIGEQRAVEMMRAGAADYLLKGNLVRLSATIDREVREVENRRARRRAERAASLLASVVESSGDAILSKSIDGLITSWNPAAERLYGWTAAEAVGRHISLIVPPEGREEASQIMDRLQKGERLEHFETVRLRKDGTRVEVAVTGSHLRDLDGRPLGYSWIAQDVTARKAAEAAMRASEARFRAVVDSGMLATFFWEEGGRVYDANDAFLKLVGYTRDEMRAGLLSWVEMSPPEARDGDLNALAEIAMTGRCVPYEKEYIRKDGGRVPILLGAAGLDGAARGVAFAIDQTVRKRAEERQARDAQILAGVRDSVVVTDSDGLVTYWNDGATRLYGWTAGELVGRSVLDRVPEGPPRESARDRLRAVGLQGEFQGEYEDYRKDGSRIWVEYRSSLIADGGLESMSHLGVAREITTRKDAETALQASESRYRTLIAATTAIVWNTPASGEIETEQAWGDFTGQAFAEYRGWGWLDAVHADDREATAHAWSTAVAERTVYQVAHRLRRADGVYRQMNVRGVPIMDPGGGIREWVGIHTDVTDQQRAEADLRLRDRAIRAVGQGIVIADADRPDDPIIYVSPGFERLTGYDSEEVLGRNCRFLQGEDTDPAAVDRLREAIRGGEPCTVELLNYRKDGSSFWNELSISPVRDAAGRLIHFVGVSVEVTTRRVLEERFRRATQRLEHVVASSPAILFTSSVAGDRIQEFTWISESLLEVLGYRPDAAMRPGWWAENIHPEDRGRILADLHGELFLRGRNDQEYRFRHGDGGYRWMRADLRLVRDATGRPLEVVGSWADVTERKSLEEQFQQAQKMDAFGQLAAGVAHDFNNLLTIINGYSDLLLQSLPQGDPSRNLVAEIYKAGERSAGLTRQLLAFSRQQVLATRVIDLNEVVTDTEKMLRRLIGEDVRLTAALGSEPRPVRADPGQVEQVLLNLAVNARDAMPEGGRLTIETRNVELDEAYVRTHGAARAGPHVLLSVADTGSGIPPELMAKVFEPFFTTKEPGKGTGLGLATVYGIVKQSGGHVAVYSEVGVGTTFKVYLPRVEPASTGPKSPSPILPPPPGTETVLLAEDEAAVRSLTRYVLAQCGYRVLEASDGDDAVRVAAGYDGPIDLLVTDVVMPGSGGRAVAERMAERRPGIRVLYVSGYTDDAVIRHGVLREGADFLQKPFTPIALAFKVRAVLDRDGAEGARSVGGDGG</sequence>
<feature type="domain" description="PAS" evidence="9">
    <location>
        <begin position="382"/>
        <end position="430"/>
    </location>
</feature>
<evidence type="ECO:0000256" key="3">
    <source>
        <dbReference type="ARBA" id="ARBA00022553"/>
    </source>
</evidence>
<dbReference type="Pfam" id="PF08447">
    <property type="entry name" value="PAS_3"/>
    <property type="match status" value="2"/>
</dbReference>
<feature type="domain" description="Histidine kinase" evidence="7">
    <location>
        <begin position="901"/>
        <end position="1124"/>
    </location>
</feature>
<feature type="domain" description="PAC" evidence="10">
    <location>
        <begin position="209"/>
        <end position="261"/>
    </location>
</feature>
<dbReference type="Pfam" id="PF00989">
    <property type="entry name" value="PAS"/>
    <property type="match status" value="2"/>
</dbReference>
<dbReference type="InterPro" id="IPR036097">
    <property type="entry name" value="HisK_dim/P_sf"/>
</dbReference>
<evidence type="ECO:0000256" key="5">
    <source>
        <dbReference type="ARBA" id="ARBA00022777"/>
    </source>
</evidence>
<dbReference type="SMART" id="SM00448">
    <property type="entry name" value="REC"/>
    <property type="match status" value="2"/>
</dbReference>
<dbReference type="CDD" id="cd00130">
    <property type="entry name" value="PAS"/>
    <property type="match status" value="6"/>
</dbReference>
<feature type="domain" description="PAS" evidence="9">
    <location>
        <begin position="136"/>
        <end position="206"/>
    </location>
</feature>
<dbReference type="Pfam" id="PF00072">
    <property type="entry name" value="Response_reg"/>
    <property type="match status" value="2"/>
</dbReference>
<dbReference type="PROSITE" id="PS50110">
    <property type="entry name" value="RESPONSE_REGULATORY"/>
    <property type="match status" value="2"/>
</dbReference>
<dbReference type="PROSITE" id="PS50112">
    <property type="entry name" value="PAS"/>
    <property type="match status" value="5"/>
</dbReference>
<dbReference type="SUPFAM" id="SSF55785">
    <property type="entry name" value="PYP-like sensor domain (PAS domain)"/>
    <property type="match status" value="6"/>
</dbReference>
<accession>A0ABT6FD23</accession>
<dbReference type="InterPro" id="IPR035965">
    <property type="entry name" value="PAS-like_dom_sf"/>
</dbReference>
<feature type="domain" description="PAC" evidence="10">
    <location>
        <begin position="836"/>
        <end position="888"/>
    </location>
</feature>
<dbReference type="Gene3D" id="3.30.565.10">
    <property type="entry name" value="Histidine kinase-like ATPase, C-terminal domain"/>
    <property type="match status" value="1"/>
</dbReference>
<dbReference type="InterPro" id="IPR003661">
    <property type="entry name" value="HisK_dim/P_dom"/>
</dbReference>
<dbReference type="EMBL" id="JARRAG010000002">
    <property type="protein sequence ID" value="MDG3005472.1"/>
    <property type="molecule type" value="Genomic_DNA"/>
</dbReference>
<dbReference type="InterPro" id="IPR003594">
    <property type="entry name" value="HATPase_dom"/>
</dbReference>
<feature type="modified residue" description="4-aspartylphosphate" evidence="6">
    <location>
        <position position="57"/>
    </location>
</feature>
<evidence type="ECO:0000259" key="9">
    <source>
        <dbReference type="PROSITE" id="PS50112"/>
    </source>
</evidence>
<reference evidence="11 12" key="1">
    <citation type="submission" date="2023-03" db="EMBL/GenBank/DDBJ databases">
        <title>Paludisphaera mucosa sp. nov. a novel planctomycete from northern fen.</title>
        <authorList>
            <person name="Ivanova A."/>
        </authorList>
    </citation>
    <scope>NUCLEOTIDE SEQUENCE [LARGE SCALE GENOMIC DNA]</scope>
    <source>
        <strain evidence="11 12">Pla2</strain>
    </source>
</reference>
<proteinExistence type="predicted"/>
<evidence type="ECO:0000256" key="1">
    <source>
        <dbReference type="ARBA" id="ARBA00000085"/>
    </source>
</evidence>
<evidence type="ECO:0000313" key="12">
    <source>
        <dbReference type="Proteomes" id="UP001216907"/>
    </source>
</evidence>
<organism evidence="11 12">
    <name type="scientific">Paludisphaera mucosa</name>
    <dbReference type="NCBI Taxonomy" id="3030827"/>
    <lineage>
        <taxon>Bacteria</taxon>
        <taxon>Pseudomonadati</taxon>
        <taxon>Planctomycetota</taxon>
        <taxon>Planctomycetia</taxon>
        <taxon>Isosphaerales</taxon>
        <taxon>Isosphaeraceae</taxon>
        <taxon>Paludisphaera</taxon>
    </lineage>
</organism>
<evidence type="ECO:0000256" key="6">
    <source>
        <dbReference type="PROSITE-ProRule" id="PRU00169"/>
    </source>
</evidence>
<dbReference type="PROSITE" id="PS50113">
    <property type="entry name" value="PAC"/>
    <property type="match status" value="5"/>
</dbReference>
<feature type="domain" description="Response regulatory" evidence="8">
    <location>
        <begin position="6"/>
        <end position="122"/>
    </location>
</feature>
<dbReference type="InterPro" id="IPR013767">
    <property type="entry name" value="PAS_fold"/>
</dbReference>
<feature type="domain" description="PAC" evidence="10">
    <location>
        <begin position="705"/>
        <end position="757"/>
    </location>
</feature>
<comment type="catalytic activity">
    <reaction evidence="1">
        <text>ATP + protein L-histidine = ADP + protein N-phospho-L-histidine.</text>
        <dbReference type="EC" id="2.7.13.3"/>
    </reaction>
</comment>
<comment type="caution">
    <text evidence="11">The sequence shown here is derived from an EMBL/GenBank/DDBJ whole genome shotgun (WGS) entry which is preliminary data.</text>
</comment>
<evidence type="ECO:0000259" key="10">
    <source>
        <dbReference type="PROSITE" id="PS50113"/>
    </source>
</evidence>
<dbReference type="InterPro" id="IPR001789">
    <property type="entry name" value="Sig_transdc_resp-reg_receiver"/>
</dbReference>
<dbReference type="Gene3D" id="1.10.287.130">
    <property type="match status" value="1"/>
</dbReference>
<evidence type="ECO:0000256" key="4">
    <source>
        <dbReference type="ARBA" id="ARBA00022679"/>
    </source>
</evidence>
<dbReference type="SMART" id="SM00387">
    <property type="entry name" value="HATPase_c"/>
    <property type="match status" value="1"/>
</dbReference>
<feature type="domain" description="PAC" evidence="10">
    <location>
        <begin position="455"/>
        <end position="507"/>
    </location>
</feature>
<gene>
    <name evidence="11" type="ORF">PZE19_16905</name>
</gene>
<dbReference type="NCBIfam" id="TIGR00229">
    <property type="entry name" value="sensory_box"/>
    <property type="match status" value="6"/>
</dbReference>
<dbReference type="Pfam" id="PF02518">
    <property type="entry name" value="HATPase_c"/>
    <property type="match status" value="1"/>
</dbReference>
<dbReference type="Gene3D" id="3.30.450.20">
    <property type="entry name" value="PAS domain"/>
    <property type="match status" value="6"/>
</dbReference>
<feature type="modified residue" description="4-aspartylphosphate" evidence="6">
    <location>
        <position position="1196"/>
    </location>
</feature>
<dbReference type="PANTHER" id="PTHR43304">
    <property type="entry name" value="PHYTOCHROME-LIKE PROTEIN CPH1"/>
    <property type="match status" value="1"/>
</dbReference>
<dbReference type="InterPro" id="IPR013655">
    <property type="entry name" value="PAS_fold_3"/>
</dbReference>
<name>A0ABT6FD23_9BACT</name>
<dbReference type="SMART" id="SM00091">
    <property type="entry name" value="PAS"/>
    <property type="match status" value="6"/>
</dbReference>
<dbReference type="SMART" id="SM00388">
    <property type="entry name" value="HisKA"/>
    <property type="match status" value="1"/>
</dbReference>
<dbReference type="Pfam" id="PF13426">
    <property type="entry name" value="PAS_9"/>
    <property type="match status" value="2"/>
</dbReference>
<keyword evidence="3 6" id="KW-0597">Phosphoprotein</keyword>
<dbReference type="PROSITE" id="PS50109">
    <property type="entry name" value="HIS_KIN"/>
    <property type="match status" value="1"/>
</dbReference>
<evidence type="ECO:0000256" key="2">
    <source>
        <dbReference type="ARBA" id="ARBA00012438"/>
    </source>
</evidence>
<dbReference type="CDD" id="cd00156">
    <property type="entry name" value="REC"/>
    <property type="match status" value="1"/>
</dbReference>
<dbReference type="CDD" id="cd00082">
    <property type="entry name" value="HisKA"/>
    <property type="match status" value="1"/>
</dbReference>
<dbReference type="PRINTS" id="PR00344">
    <property type="entry name" value="BCTRLSENSOR"/>
</dbReference>
<keyword evidence="12" id="KW-1185">Reference proteome</keyword>
<feature type="domain" description="PAS" evidence="9">
    <location>
        <begin position="262"/>
        <end position="304"/>
    </location>
</feature>
<dbReference type="Gene3D" id="3.40.50.2300">
    <property type="match status" value="2"/>
</dbReference>
<dbReference type="InterPro" id="IPR005467">
    <property type="entry name" value="His_kinase_dom"/>
</dbReference>
<dbReference type="Pfam" id="PF00512">
    <property type="entry name" value="HisKA"/>
    <property type="match status" value="1"/>
</dbReference>
<dbReference type="InterPro" id="IPR011006">
    <property type="entry name" value="CheY-like_superfamily"/>
</dbReference>
<dbReference type="InterPro" id="IPR001610">
    <property type="entry name" value="PAC"/>
</dbReference>
<feature type="domain" description="PAC" evidence="10">
    <location>
        <begin position="580"/>
        <end position="632"/>
    </location>
</feature>
<feature type="domain" description="PAS" evidence="9">
    <location>
        <begin position="629"/>
        <end position="702"/>
    </location>
</feature>